<evidence type="ECO:0000313" key="2">
    <source>
        <dbReference type="EMBL" id="MBB3170080.1"/>
    </source>
</evidence>
<dbReference type="RefSeq" id="WP_183911575.1">
    <property type="nucleotide sequence ID" value="NZ_JACHXZ010000005.1"/>
</dbReference>
<accession>A0A839UUF5</accession>
<dbReference type="AlphaFoldDB" id="A0A839UUF5"/>
<dbReference type="GO" id="GO:0016740">
    <property type="term" value="F:transferase activity"/>
    <property type="evidence" value="ECO:0007669"/>
    <property type="project" value="UniProtKB-KW"/>
</dbReference>
<sequence length="302" mass="34306">MTVQPQVSVVMSAYNTAEYIGAAIDSVLNQTVSNLELIVVDDGSTDQTATVIERYLSSGRVYYKKIENSGSPNARNVGIKMAKAPYIAFIDSDDLWPLDKLDRQLAIITKVRDTAVLGAVQRFLITETGDRQLLSTSYPPEKLTNTQYLDALLSLGLNQMSCFNTILAPTEIIQREGLWDPRFKTAHDWENWLRLSKALDFKAIQEPLYFYRKHPTSTTRKNSYSTALRHQINVVDKYVPKGLWGLLKARRYKARRYEPFINAAIDDGLRFQAFVVFLRSISDSNLVFSRSGLRVLKRILLG</sequence>
<dbReference type="PANTHER" id="PTHR43685:SF11">
    <property type="entry name" value="GLYCOSYLTRANSFERASE TAGX-RELATED"/>
    <property type="match status" value="1"/>
</dbReference>
<name>A0A839UUF5_9GAMM</name>
<dbReference type="InterPro" id="IPR029044">
    <property type="entry name" value="Nucleotide-diphossugar_trans"/>
</dbReference>
<reference evidence="2 3" key="1">
    <citation type="submission" date="2020-08" db="EMBL/GenBank/DDBJ databases">
        <title>Genomic Encyclopedia of Type Strains, Phase III (KMG-III): the genomes of soil and plant-associated and newly described type strains.</title>
        <authorList>
            <person name="Whitman W."/>
        </authorList>
    </citation>
    <scope>NUCLEOTIDE SEQUENCE [LARGE SCALE GENOMIC DNA]</scope>
    <source>
        <strain evidence="2 3">CECT 8571</strain>
    </source>
</reference>
<dbReference type="InterPro" id="IPR050834">
    <property type="entry name" value="Glycosyltransf_2"/>
</dbReference>
<dbReference type="Gene3D" id="3.90.550.10">
    <property type="entry name" value="Spore Coat Polysaccharide Biosynthesis Protein SpsA, Chain A"/>
    <property type="match status" value="1"/>
</dbReference>
<keyword evidence="3" id="KW-1185">Reference proteome</keyword>
<evidence type="ECO:0000313" key="3">
    <source>
        <dbReference type="Proteomes" id="UP000559987"/>
    </source>
</evidence>
<dbReference type="Pfam" id="PF00535">
    <property type="entry name" value="Glycos_transf_2"/>
    <property type="match status" value="1"/>
</dbReference>
<dbReference type="InterPro" id="IPR001173">
    <property type="entry name" value="Glyco_trans_2-like"/>
</dbReference>
<dbReference type="CDD" id="cd00761">
    <property type="entry name" value="Glyco_tranf_GTA_type"/>
    <property type="match status" value="1"/>
</dbReference>
<dbReference type="PANTHER" id="PTHR43685">
    <property type="entry name" value="GLYCOSYLTRANSFERASE"/>
    <property type="match status" value="1"/>
</dbReference>
<proteinExistence type="predicted"/>
<dbReference type="SUPFAM" id="SSF53448">
    <property type="entry name" value="Nucleotide-diphospho-sugar transferases"/>
    <property type="match status" value="1"/>
</dbReference>
<comment type="caution">
    <text evidence="2">The sequence shown here is derived from an EMBL/GenBank/DDBJ whole genome shotgun (WGS) entry which is preliminary data.</text>
</comment>
<keyword evidence="2" id="KW-0808">Transferase</keyword>
<dbReference type="EMBL" id="JACHXZ010000005">
    <property type="protein sequence ID" value="MBB3170080.1"/>
    <property type="molecule type" value="Genomic_DNA"/>
</dbReference>
<organism evidence="2 3">
    <name type="scientific">Simiduia aestuariiviva</name>
    <dbReference type="NCBI Taxonomy" id="1510459"/>
    <lineage>
        <taxon>Bacteria</taxon>
        <taxon>Pseudomonadati</taxon>
        <taxon>Pseudomonadota</taxon>
        <taxon>Gammaproteobacteria</taxon>
        <taxon>Cellvibrionales</taxon>
        <taxon>Cellvibrionaceae</taxon>
        <taxon>Simiduia</taxon>
    </lineage>
</organism>
<protein>
    <submittedName>
        <fullName evidence="2">Glycosyltransferase involved in cell wall biosynthesis</fullName>
    </submittedName>
</protein>
<dbReference type="Proteomes" id="UP000559987">
    <property type="component" value="Unassembled WGS sequence"/>
</dbReference>
<gene>
    <name evidence="2" type="ORF">FHS30_003297</name>
</gene>
<feature type="domain" description="Glycosyltransferase 2-like" evidence="1">
    <location>
        <begin position="8"/>
        <end position="135"/>
    </location>
</feature>
<evidence type="ECO:0000259" key="1">
    <source>
        <dbReference type="Pfam" id="PF00535"/>
    </source>
</evidence>